<reference evidence="8" key="1">
    <citation type="submission" date="2022-08" db="EMBL/GenBank/DDBJ databases">
        <authorList>
            <person name="Marques A."/>
        </authorList>
    </citation>
    <scope>NUCLEOTIDE SEQUENCE</scope>
    <source>
        <strain evidence="8">RhyPub2mFocal</strain>
        <tissue evidence="8">Leaves</tissue>
    </source>
</reference>
<dbReference type="InterPro" id="IPR011108">
    <property type="entry name" value="RMMBL"/>
</dbReference>
<protein>
    <submittedName>
        <fullName evidence="8">Uncharacterized protein</fullName>
    </submittedName>
</protein>
<dbReference type="Pfam" id="PF07521">
    <property type="entry name" value="RMMBL"/>
    <property type="match status" value="1"/>
</dbReference>
<keyword evidence="9" id="KW-1185">Reference proteome</keyword>
<dbReference type="AlphaFoldDB" id="A0AAV8E9W4"/>
<dbReference type="SMART" id="SM01027">
    <property type="entry name" value="Beta-Casp"/>
    <property type="match status" value="1"/>
</dbReference>
<dbReference type="CDD" id="cd16291">
    <property type="entry name" value="INTS11-like_MBL-fold"/>
    <property type="match status" value="1"/>
</dbReference>
<dbReference type="Gene3D" id="3.40.50.10890">
    <property type="match status" value="1"/>
</dbReference>
<dbReference type="EMBL" id="JAMFTS010000003">
    <property type="protein sequence ID" value="KAJ4775846.1"/>
    <property type="molecule type" value="Genomic_DNA"/>
</dbReference>
<proteinExistence type="inferred from homology"/>
<name>A0AAV8E9W4_9POAL</name>
<sequence length="538" mass="60450">MPHLRYSPQFNPKLFLFFNKNQNNFDVNGAVYVAGAGQEVGKSCVVAMIGGKKIMFDCGMHMGFSDHRAFPHFSLLSSNDISCVVITHFHLDHIGALPYFTEVCGYNGPIYMTYPTKALAPLMLEDYRKILVDRRGLEEQYTYENIIHCMNKVIPIDIKQTIQVDKDLQIRAYYAGHVLGAAMIYAQVGEEKMLYTGDYNMTPDRHLGAAQIDRLSLDLLITESTYATTVRDSKYSREREFLKAVHTCVAAGGKVLIPTFALGRAQELCILLDDYWERMNINVPIYFSAGLTIQANMYYKMLIGWTSQKIKDSYTVRNPFDFKHVCPFERSMINLPGPCVLFATPGMISGGFSLEVFKQWAPSDKNLIAIPGYCVAGTIGHKLMSGKPTRIDLDKDTLIDVRCQIHQLTFSPHTDSKGIMDLVEFLSPKHVILVHGEKPKMAALKQRIESELGIQCEYPANNETVLVPTTQSLKISASKTFVRNCTTELDGDERIAEGILVMEKGHNAKIVSEEEFLETIGAERNVVSFTGWMSPLAQ</sequence>
<gene>
    <name evidence="7" type="ORF">LUZ62_000743</name>
    <name evidence="8" type="ORF">LUZ62_060103</name>
</gene>
<dbReference type="PANTHER" id="PTHR11203">
    <property type="entry name" value="CLEAVAGE AND POLYADENYLATION SPECIFICITY FACTOR FAMILY MEMBER"/>
    <property type="match status" value="1"/>
</dbReference>
<dbReference type="Proteomes" id="UP001140206">
    <property type="component" value="Chromosome 3"/>
</dbReference>
<comment type="subcellular location">
    <subcellularLocation>
        <location evidence="1">Nucleus</location>
    </subcellularLocation>
</comment>
<dbReference type="PANTHER" id="PTHR11203:SF37">
    <property type="entry name" value="INTEGRATOR COMPLEX SUBUNIT 11"/>
    <property type="match status" value="1"/>
</dbReference>
<dbReference type="GO" id="GO:0005634">
    <property type="term" value="C:nucleus"/>
    <property type="evidence" value="ECO:0007669"/>
    <property type="project" value="UniProtKB-SubCell"/>
</dbReference>
<dbReference type="FunFam" id="3.40.50.10890:FF:000005">
    <property type="entry name" value="Cleavage and polyadenylation specificity factor subunit 3-II"/>
    <property type="match status" value="1"/>
</dbReference>
<dbReference type="GO" id="GO:0004521">
    <property type="term" value="F:RNA endonuclease activity"/>
    <property type="evidence" value="ECO:0007669"/>
    <property type="project" value="TreeGrafter"/>
</dbReference>
<dbReference type="InterPro" id="IPR001279">
    <property type="entry name" value="Metallo-B-lactamas"/>
</dbReference>
<accession>A0AAV8E9W4</accession>
<dbReference type="Pfam" id="PF16661">
    <property type="entry name" value="Lactamase_B_6"/>
    <property type="match status" value="1"/>
</dbReference>
<dbReference type="SUPFAM" id="SSF56281">
    <property type="entry name" value="Metallo-hydrolase/oxidoreductase"/>
    <property type="match status" value="1"/>
</dbReference>
<dbReference type="SMART" id="SM00849">
    <property type="entry name" value="Lactamase_B"/>
    <property type="match status" value="1"/>
</dbReference>
<organism evidence="8 9">
    <name type="scientific">Rhynchospora pubera</name>
    <dbReference type="NCBI Taxonomy" id="906938"/>
    <lineage>
        <taxon>Eukaryota</taxon>
        <taxon>Viridiplantae</taxon>
        <taxon>Streptophyta</taxon>
        <taxon>Embryophyta</taxon>
        <taxon>Tracheophyta</taxon>
        <taxon>Spermatophyta</taxon>
        <taxon>Magnoliopsida</taxon>
        <taxon>Liliopsida</taxon>
        <taxon>Poales</taxon>
        <taxon>Cyperaceae</taxon>
        <taxon>Cyperoideae</taxon>
        <taxon>Rhynchosporeae</taxon>
        <taxon>Rhynchospora</taxon>
    </lineage>
</organism>
<dbReference type="EMBL" id="JAMFTS010005252">
    <property type="protein sequence ID" value="KAJ4733844.1"/>
    <property type="molecule type" value="Genomic_DNA"/>
</dbReference>
<evidence type="ECO:0000256" key="1">
    <source>
        <dbReference type="ARBA" id="ARBA00004123"/>
    </source>
</evidence>
<feature type="domain" description="Beta-Casp" evidence="6">
    <location>
        <begin position="265"/>
        <end position="383"/>
    </location>
</feature>
<evidence type="ECO:0000256" key="3">
    <source>
        <dbReference type="ARBA" id="ARBA00022801"/>
    </source>
</evidence>
<comment type="caution">
    <text evidence="8">The sequence shown here is derived from an EMBL/GenBank/DDBJ whole genome shotgun (WGS) entry which is preliminary data.</text>
</comment>
<comment type="similarity">
    <text evidence="2">Belongs to the metallo-beta-lactamase superfamily. RNA-metabolizing metallo-beta-lactamase-like family. INTS11 subfamily.</text>
</comment>
<evidence type="ECO:0000259" key="5">
    <source>
        <dbReference type="SMART" id="SM00849"/>
    </source>
</evidence>
<dbReference type="InterPro" id="IPR022712">
    <property type="entry name" value="Beta_Casp"/>
</dbReference>
<keyword evidence="3" id="KW-0378">Hydrolase</keyword>
<dbReference type="InterPro" id="IPR041897">
    <property type="entry name" value="INTS11-like_MBL-fold"/>
</dbReference>
<dbReference type="Gene3D" id="3.60.15.10">
    <property type="entry name" value="Ribonuclease Z/Hydroxyacylglutathione hydrolase-like"/>
    <property type="match status" value="1"/>
</dbReference>
<dbReference type="FunFam" id="3.60.15.10:FF:000028">
    <property type="entry name" value="Integrator complex subunit 11 isoform X3"/>
    <property type="match status" value="1"/>
</dbReference>
<keyword evidence="4" id="KW-0539">Nucleus</keyword>
<evidence type="ECO:0000313" key="7">
    <source>
        <dbReference type="EMBL" id="KAJ4733844.1"/>
    </source>
</evidence>
<evidence type="ECO:0000259" key="6">
    <source>
        <dbReference type="SMART" id="SM01027"/>
    </source>
</evidence>
<dbReference type="GO" id="GO:0016787">
    <property type="term" value="F:hydrolase activity"/>
    <property type="evidence" value="ECO:0007669"/>
    <property type="project" value="UniProtKB-KW"/>
</dbReference>
<dbReference type="GO" id="GO:0016180">
    <property type="term" value="P:snRNA processing"/>
    <property type="evidence" value="ECO:0007669"/>
    <property type="project" value="TreeGrafter"/>
</dbReference>
<dbReference type="InterPro" id="IPR036866">
    <property type="entry name" value="RibonucZ/Hydroxyglut_hydro"/>
</dbReference>
<evidence type="ECO:0000313" key="8">
    <source>
        <dbReference type="EMBL" id="KAJ4775846.1"/>
    </source>
</evidence>
<dbReference type="Pfam" id="PF10996">
    <property type="entry name" value="Beta-Casp"/>
    <property type="match status" value="1"/>
</dbReference>
<evidence type="ECO:0000256" key="4">
    <source>
        <dbReference type="ARBA" id="ARBA00023242"/>
    </source>
</evidence>
<dbReference type="InterPro" id="IPR050698">
    <property type="entry name" value="MBL"/>
</dbReference>
<feature type="domain" description="Metallo-beta-lactamase" evidence="5">
    <location>
        <begin position="41"/>
        <end position="253"/>
    </location>
</feature>
<evidence type="ECO:0000313" key="9">
    <source>
        <dbReference type="Proteomes" id="UP001140206"/>
    </source>
</evidence>
<evidence type="ECO:0000256" key="2">
    <source>
        <dbReference type="ARBA" id="ARBA00007093"/>
    </source>
</evidence>